<keyword evidence="3 5" id="KW-1133">Transmembrane helix</keyword>
<dbReference type="SUPFAM" id="SSF161084">
    <property type="entry name" value="MAPEG domain-like"/>
    <property type="match status" value="1"/>
</dbReference>
<protein>
    <recommendedName>
        <fullName evidence="8">Glutathione S-transferase</fullName>
    </recommendedName>
</protein>
<name>A0A3A8QB85_9BACT</name>
<keyword evidence="2 5" id="KW-0812">Transmembrane</keyword>
<evidence type="ECO:0000256" key="4">
    <source>
        <dbReference type="ARBA" id="ARBA00023136"/>
    </source>
</evidence>
<accession>A0A3A8QB85</accession>
<reference evidence="7" key="1">
    <citation type="submission" date="2018-09" db="EMBL/GenBank/DDBJ databases">
        <authorList>
            <person name="Livingstone P.G."/>
            <person name="Whitworth D.E."/>
        </authorList>
    </citation>
    <scope>NUCLEOTIDE SEQUENCE [LARGE SCALE GENOMIC DNA]</scope>
    <source>
        <strain evidence="7">AB047A</strain>
    </source>
</reference>
<dbReference type="Pfam" id="PF01124">
    <property type="entry name" value="MAPEG"/>
    <property type="match status" value="1"/>
</dbReference>
<evidence type="ECO:0000256" key="5">
    <source>
        <dbReference type="SAM" id="Phobius"/>
    </source>
</evidence>
<evidence type="ECO:0000313" key="6">
    <source>
        <dbReference type="EMBL" id="RKH65907.1"/>
    </source>
</evidence>
<dbReference type="InterPro" id="IPR001129">
    <property type="entry name" value="Membr-assoc_MAPEG"/>
</dbReference>
<evidence type="ECO:0000256" key="1">
    <source>
        <dbReference type="ARBA" id="ARBA00004370"/>
    </source>
</evidence>
<keyword evidence="4 5" id="KW-0472">Membrane</keyword>
<comment type="caution">
    <text evidence="6">The sequence shown here is derived from an EMBL/GenBank/DDBJ whole genome shotgun (WGS) entry which is preliminary data.</text>
</comment>
<evidence type="ECO:0000313" key="7">
    <source>
        <dbReference type="Proteomes" id="UP000282656"/>
    </source>
</evidence>
<gene>
    <name evidence="6" type="ORF">D7X96_22790</name>
</gene>
<feature type="transmembrane region" description="Helical" evidence="5">
    <location>
        <begin position="141"/>
        <end position="160"/>
    </location>
</feature>
<dbReference type="AlphaFoldDB" id="A0A3A8QB85"/>
<dbReference type="PANTHER" id="PTHR35814:SF1">
    <property type="entry name" value="GLUTATHIONE S-TRANSFERASE-RELATED"/>
    <property type="match status" value="1"/>
</dbReference>
<dbReference type="Gene3D" id="1.20.120.550">
    <property type="entry name" value="Membrane associated eicosanoid/glutathione metabolism-like domain"/>
    <property type="match status" value="1"/>
</dbReference>
<comment type="subcellular location">
    <subcellularLocation>
        <location evidence="1">Membrane</location>
    </subcellularLocation>
</comment>
<evidence type="ECO:0008006" key="8">
    <source>
        <dbReference type="Google" id="ProtNLM"/>
    </source>
</evidence>
<dbReference type="PANTHER" id="PTHR35814">
    <property type="match status" value="1"/>
</dbReference>
<evidence type="ECO:0000256" key="3">
    <source>
        <dbReference type="ARBA" id="ARBA00022989"/>
    </source>
</evidence>
<dbReference type="Proteomes" id="UP000282656">
    <property type="component" value="Unassembled WGS sequence"/>
</dbReference>
<organism evidence="6 7">
    <name type="scientific">Corallococcus interemptor</name>
    <dbReference type="NCBI Taxonomy" id="2316720"/>
    <lineage>
        <taxon>Bacteria</taxon>
        <taxon>Pseudomonadati</taxon>
        <taxon>Myxococcota</taxon>
        <taxon>Myxococcia</taxon>
        <taxon>Myxococcales</taxon>
        <taxon>Cystobacterineae</taxon>
        <taxon>Myxococcaceae</taxon>
        <taxon>Corallococcus</taxon>
    </lineage>
</organism>
<keyword evidence="7" id="KW-1185">Reference proteome</keyword>
<dbReference type="InterPro" id="IPR023352">
    <property type="entry name" value="MAPEG-like_dom_sf"/>
</dbReference>
<proteinExistence type="predicted"/>
<feature type="transmembrane region" description="Helical" evidence="5">
    <location>
        <begin position="40"/>
        <end position="60"/>
    </location>
</feature>
<sequence length="165" mass="17439">MRPHPGARAAHGLHETATVAAFSWLEAFALTTPLLGTLSLVPVTSLYAALNVLLAVVLSINVSRVRTKHQVFRGDGGHAGLISAIRAHGNNIEQVPMTLILLLLAELSGGNSTALHVFGGALFVARLAHAIGMLRTHSIQAVGAVLTLVVQLGLSVWVLWLRPWG</sequence>
<dbReference type="EMBL" id="RAWM01000066">
    <property type="protein sequence ID" value="RKH65907.1"/>
    <property type="molecule type" value="Genomic_DNA"/>
</dbReference>
<evidence type="ECO:0000256" key="2">
    <source>
        <dbReference type="ARBA" id="ARBA00022692"/>
    </source>
</evidence>
<dbReference type="GO" id="GO:0016020">
    <property type="term" value="C:membrane"/>
    <property type="evidence" value="ECO:0007669"/>
    <property type="project" value="UniProtKB-SubCell"/>
</dbReference>